<dbReference type="Proteomes" id="UP000199758">
    <property type="component" value="Unassembled WGS sequence"/>
</dbReference>
<evidence type="ECO:0000259" key="12">
    <source>
        <dbReference type="SMART" id="SM00228"/>
    </source>
</evidence>
<feature type="transmembrane region" description="Helical" evidence="11">
    <location>
        <begin position="98"/>
        <end position="119"/>
    </location>
</feature>
<dbReference type="InterPro" id="IPR004387">
    <property type="entry name" value="Pept_M50_Zn"/>
</dbReference>
<dbReference type="Pfam" id="PF02163">
    <property type="entry name" value="Peptidase_M50"/>
    <property type="match status" value="1"/>
</dbReference>
<dbReference type="NCBIfam" id="TIGR00054">
    <property type="entry name" value="RIP metalloprotease RseP"/>
    <property type="match status" value="1"/>
</dbReference>
<dbReference type="STRING" id="490188.SAMN04488068_2458"/>
<evidence type="ECO:0000313" key="14">
    <source>
        <dbReference type="Proteomes" id="UP000199758"/>
    </source>
</evidence>
<dbReference type="AlphaFoldDB" id="A0A1M5Q186"/>
<dbReference type="GO" id="GO:0004222">
    <property type="term" value="F:metalloendopeptidase activity"/>
    <property type="evidence" value="ECO:0007669"/>
    <property type="project" value="InterPro"/>
</dbReference>
<dbReference type="GO" id="GO:0016020">
    <property type="term" value="C:membrane"/>
    <property type="evidence" value="ECO:0007669"/>
    <property type="project" value="UniProtKB-SubCell"/>
</dbReference>
<evidence type="ECO:0000256" key="6">
    <source>
        <dbReference type="ARBA" id="ARBA00022801"/>
    </source>
</evidence>
<feature type="transmembrane region" description="Helical" evidence="11">
    <location>
        <begin position="6"/>
        <end position="29"/>
    </location>
</feature>
<keyword evidence="4 13" id="KW-0645">Protease</keyword>
<evidence type="ECO:0000256" key="2">
    <source>
        <dbReference type="ARBA" id="ARBA00004141"/>
    </source>
</evidence>
<organism evidence="13 14">
    <name type="scientific">Hydrocarboniphaga daqingensis</name>
    <dbReference type="NCBI Taxonomy" id="490188"/>
    <lineage>
        <taxon>Bacteria</taxon>
        <taxon>Pseudomonadati</taxon>
        <taxon>Pseudomonadota</taxon>
        <taxon>Gammaproteobacteria</taxon>
        <taxon>Nevskiales</taxon>
        <taxon>Nevskiaceae</taxon>
        <taxon>Hydrocarboniphaga</taxon>
    </lineage>
</organism>
<feature type="transmembrane region" description="Helical" evidence="11">
    <location>
        <begin position="378"/>
        <end position="410"/>
    </location>
</feature>
<comment type="cofactor">
    <cofactor evidence="1 11">
        <name>Zn(2+)</name>
        <dbReference type="ChEBI" id="CHEBI:29105"/>
    </cofactor>
</comment>
<dbReference type="Gene3D" id="2.30.42.10">
    <property type="match status" value="2"/>
</dbReference>
<evidence type="ECO:0000256" key="5">
    <source>
        <dbReference type="ARBA" id="ARBA00022692"/>
    </source>
</evidence>
<evidence type="ECO:0000256" key="3">
    <source>
        <dbReference type="ARBA" id="ARBA00007931"/>
    </source>
</evidence>
<dbReference type="CDD" id="cd06163">
    <property type="entry name" value="S2P-M50_PDZ_RseP-like"/>
    <property type="match status" value="2"/>
</dbReference>
<dbReference type="InterPro" id="IPR001478">
    <property type="entry name" value="PDZ"/>
</dbReference>
<accession>A0A1M5Q186</accession>
<keyword evidence="9 11" id="KW-0482">Metalloprotease</keyword>
<dbReference type="GO" id="GO:0046872">
    <property type="term" value="F:metal ion binding"/>
    <property type="evidence" value="ECO:0007669"/>
    <property type="project" value="UniProtKB-KW"/>
</dbReference>
<dbReference type="PANTHER" id="PTHR42837:SF2">
    <property type="entry name" value="MEMBRANE METALLOPROTEASE ARASP2, CHLOROPLASTIC-RELATED"/>
    <property type="match status" value="1"/>
</dbReference>
<name>A0A1M5Q186_9GAMM</name>
<comment type="similarity">
    <text evidence="3 11">Belongs to the peptidase M50B family.</text>
</comment>
<feature type="domain" description="PDZ" evidence="12">
    <location>
        <begin position="115"/>
        <end position="187"/>
    </location>
</feature>
<protein>
    <recommendedName>
        <fullName evidence="11">Zinc metalloprotease</fullName>
        <ecNumber evidence="11">3.4.24.-</ecNumber>
    </recommendedName>
</protein>
<keyword evidence="5 11" id="KW-0812">Transmembrane</keyword>
<keyword evidence="7 11" id="KW-0862">Zinc</keyword>
<comment type="subcellular location">
    <subcellularLocation>
        <location evidence="2">Membrane</location>
        <topology evidence="2">Multi-pass membrane protein</topology>
    </subcellularLocation>
</comment>
<dbReference type="GO" id="GO:0006508">
    <property type="term" value="P:proteolysis"/>
    <property type="evidence" value="ECO:0007669"/>
    <property type="project" value="UniProtKB-KW"/>
</dbReference>
<keyword evidence="11" id="KW-0479">Metal-binding</keyword>
<evidence type="ECO:0000256" key="10">
    <source>
        <dbReference type="ARBA" id="ARBA00023136"/>
    </source>
</evidence>
<evidence type="ECO:0000256" key="9">
    <source>
        <dbReference type="ARBA" id="ARBA00023049"/>
    </source>
</evidence>
<dbReference type="EC" id="3.4.24.-" evidence="11"/>
<evidence type="ECO:0000256" key="11">
    <source>
        <dbReference type="RuleBase" id="RU362031"/>
    </source>
</evidence>
<keyword evidence="8 11" id="KW-1133">Transmembrane helix</keyword>
<evidence type="ECO:0000256" key="7">
    <source>
        <dbReference type="ARBA" id="ARBA00022833"/>
    </source>
</evidence>
<keyword evidence="14" id="KW-1185">Reference proteome</keyword>
<feature type="domain" description="PDZ" evidence="12">
    <location>
        <begin position="209"/>
        <end position="278"/>
    </location>
</feature>
<dbReference type="EMBL" id="FQWZ01000005">
    <property type="protein sequence ID" value="SHH08047.1"/>
    <property type="molecule type" value="Genomic_DNA"/>
</dbReference>
<evidence type="ECO:0000256" key="1">
    <source>
        <dbReference type="ARBA" id="ARBA00001947"/>
    </source>
</evidence>
<gene>
    <name evidence="13" type="ORF">SAMN04488068_2458</name>
</gene>
<dbReference type="SUPFAM" id="SSF50156">
    <property type="entry name" value="PDZ domain-like"/>
    <property type="match status" value="2"/>
</dbReference>
<evidence type="ECO:0000256" key="4">
    <source>
        <dbReference type="ARBA" id="ARBA00022670"/>
    </source>
</evidence>
<keyword evidence="10 11" id="KW-0472">Membrane</keyword>
<reference evidence="13 14" key="1">
    <citation type="submission" date="2016-11" db="EMBL/GenBank/DDBJ databases">
        <authorList>
            <person name="Jaros S."/>
            <person name="Januszkiewicz K."/>
            <person name="Wedrychowicz H."/>
        </authorList>
    </citation>
    <scope>NUCLEOTIDE SEQUENCE [LARGE SCALE GENOMIC DNA]</scope>
    <source>
        <strain evidence="13 14">CGMCC 1.7049</strain>
    </source>
</reference>
<dbReference type="InterPro" id="IPR008915">
    <property type="entry name" value="Peptidase_M50"/>
</dbReference>
<dbReference type="RefSeq" id="WP_072897948.1">
    <property type="nucleotide sequence ID" value="NZ_FQWZ01000005.1"/>
</dbReference>
<sequence length="450" mass="48571">MPDIVWSVVGFIVAMSVLVCFHEFGHYWVARRMGVKVLRFSLGWGKPFKTFVTRDGVEWSIAPLPIGGYVKMLDEREGPVPAGLRHLAFNNQSVAKRAAIVAAGPVFNFALAIALYWLVFIVGVQGLKPLIAEPPPGSAAAAAGLHEGDEVLAVDGEAVQVWSVLGTELIDRVLDGKSLQLTVRDKGEAPREVRLDLTGVRVDPEVLFDDLGLAPFEPKAAPILRGLEPGMPAEAAGLRDDDRVLSINGEVINGAAQLVKWVRARPGEVVQMQIDRGGERIERQVVLASAVADGKTYGRLGAGVAMPPDLWQDLRAERRLDAVAAVPAAAEQTWRMSWLTLRMLGRMVIGDVSVKNVSGPIQIAQVAGDSARIGLVSFLSFMAIVSVSLGVLNLLPVPVLDGGHLLLFAIEWVKGRPLSERAVAASQYLGMAFIGMLMVLAFYNDIMRLI</sequence>
<dbReference type="Pfam" id="PF17820">
    <property type="entry name" value="PDZ_6"/>
    <property type="match status" value="1"/>
</dbReference>
<feature type="transmembrane region" description="Helical" evidence="11">
    <location>
        <begin position="422"/>
        <end position="443"/>
    </location>
</feature>
<dbReference type="OrthoDB" id="9782003at2"/>
<dbReference type="PANTHER" id="PTHR42837">
    <property type="entry name" value="REGULATOR OF SIGMA-E PROTEASE RSEP"/>
    <property type="match status" value="1"/>
</dbReference>
<dbReference type="InterPro" id="IPR036034">
    <property type="entry name" value="PDZ_sf"/>
</dbReference>
<proteinExistence type="inferred from homology"/>
<dbReference type="CDD" id="cd23081">
    <property type="entry name" value="cpPDZ_EcRseP-like"/>
    <property type="match status" value="1"/>
</dbReference>
<keyword evidence="6 11" id="KW-0378">Hydrolase</keyword>
<evidence type="ECO:0000313" key="13">
    <source>
        <dbReference type="EMBL" id="SHH08047.1"/>
    </source>
</evidence>
<dbReference type="InterPro" id="IPR041489">
    <property type="entry name" value="PDZ_6"/>
</dbReference>
<dbReference type="SMART" id="SM00228">
    <property type="entry name" value="PDZ"/>
    <property type="match status" value="2"/>
</dbReference>
<evidence type="ECO:0000256" key="8">
    <source>
        <dbReference type="ARBA" id="ARBA00022989"/>
    </source>
</evidence>